<reference evidence="2 3" key="1">
    <citation type="submission" date="2018-12" db="EMBL/GenBank/DDBJ databases">
        <authorList>
            <person name="Feng G."/>
            <person name="Zhu H."/>
        </authorList>
    </citation>
    <scope>NUCLEOTIDE SEQUENCE [LARGE SCALE GENOMIC DNA]</scope>
    <source>
        <strain evidence="2 3">LMG 26000</strain>
    </source>
</reference>
<accession>A0A3R9NRL8</accession>
<dbReference type="PANTHER" id="PTHR44167">
    <property type="entry name" value="OVARIAN-SPECIFIC SERINE/THREONINE-PROTEIN KINASE LOK-RELATED"/>
    <property type="match status" value="1"/>
</dbReference>
<dbReference type="PROSITE" id="PS00108">
    <property type="entry name" value="PROTEIN_KINASE_ST"/>
    <property type="match status" value="1"/>
</dbReference>
<dbReference type="Gene3D" id="1.10.510.10">
    <property type="entry name" value="Transferase(Phosphotransferase) domain 1"/>
    <property type="match status" value="1"/>
</dbReference>
<organism evidence="2 3">
    <name type="scientific">Hymenobacter perfusus</name>
    <dbReference type="NCBI Taxonomy" id="1236770"/>
    <lineage>
        <taxon>Bacteria</taxon>
        <taxon>Pseudomonadati</taxon>
        <taxon>Bacteroidota</taxon>
        <taxon>Cytophagia</taxon>
        <taxon>Cytophagales</taxon>
        <taxon>Hymenobacteraceae</taxon>
        <taxon>Hymenobacter</taxon>
    </lineage>
</organism>
<dbReference type="EMBL" id="RWIU01000008">
    <property type="protein sequence ID" value="RSK40141.1"/>
    <property type="molecule type" value="Genomic_DNA"/>
</dbReference>
<dbReference type="GO" id="GO:0004672">
    <property type="term" value="F:protein kinase activity"/>
    <property type="evidence" value="ECO:0007669"/>
    <property type="project" value="InterPro"/>
</dbReference>
<dbReference type="SMART" id="SM00220">
    <property type="entry name" value="S_TKc"/>
    <property type="match status" value="1"/>
</dbReference>
<sequence length="366" mass="41788">MILDSLQDSMVDTPVKDFVRAQTDVIIDGYSATGANGDVYFGTRKILSDRVALKFYYYNPIAPIHQEPVLLKEIKHKNIIEIYDARVIDNKYAYFLTPEISGGDLQSYLDSNALSIQSAISITRGILQGLAELHKHPNNLLHRDLKPDNILINKHNLEPCIADFGSIIRLPDSSAHASVSKNNFFYQPCEAVKDKIYTKQSDLYQVGIILFRMLGGHFPMFPQAWLNKVEQKEYDSIQGGYEKWTFIERVIEKKIVTGKLLSYDSLPFYVDDKLKKIVKKATHIDYKKRYATCVEFQKALFDYGKDAIDWVNNSGIVHAKRKDGTEFKISPDGTSFKLETLKGTSPWRRNNQHDGKLKSIIALINK</sequence>
<dbReference type="GO" id="GO:0005524">
    <property type="term" value="F:ATP binding"/>
    <property type="evidence" value="ECO:0007669"/>
    <property type="project" value="InterPro"/>
</dbReference>
<evidence type="ECO:0000259" key="1">
    <source>
        <dbReference type="PROSITE" id="PS50011"/>
    </source>
</evidence>
<dbReference type="OrthoDB" id="9813021at2"/>
<dbReference type="Gene3D" id="3.30.200.20">
    <property type="entry name" value="Phosphorylase Kinase, domain 1"/>
    <property type="match status" value="1"/>
</dbReference>
<comment type="caution">
    <text evidence="2">The sequence shown here is derived from an EMBL/GenBank/DDBJ whole genome shotgun (WGS) entry which is preliminary data.</text>
</comment>
<name>A0A3R9NRL8_9BACT</name>
<evidence type="ECO:0000313" key="3">
    <source>
        <dbReference type="Proteomes" id="UP000270291"/>
    </source>
</evidence>
<dbReference type="Proteomes" id="UP000270291">
    <property type="component" value="Unassembled WGS sequence"/>
</dbReference>
<protein>
    <recommendedName>
        <fullName evidence="1">Protein kinase domain-containing protein</fullName>
    </recommendedName>
</protein>
<gene>
    <name evidence="2" type="ORF">EI293_19415</name>
</gene>
<dbReference type="InterPro" id="IPR011009">
    <property type="entry name" value="Kinase-like_dom_sf"/>
</dbReference>
<evidence type="ECO:0000313" key="2">
    <source>
        <dbReference type="EMBL" id="RSK40141.1"/>
    </source>
</evidence>
<dbReference type="SUPFAM" id="SSF56112">
    <property type="entry name" value="Protein kinase-like (PK-like)"/>
    <property type="match status" value="1"/>
</dbReference>
<feature type="domain" description="Protein kinase" evidence="1">
    <location>
        <begin position="25"/>
        <end position="301"/>
    </location>
</feature>
<dbReference type="Pfam" id="PF00069">
    <property type="entry name" value="Pkinase"/>
    <property type="match status" value="1"/>
</dbReference>
<keyword evidence="3" id="KW-1185">Reference proteome</keyword>
<dbReference type="PANTHER" id="PTHR44167:SF24">
    <property type="entry name" value="SERINE_THREONINE-PROTEIN KINASE CHK2"/>
    <property type="match status" value="1"/>
</dbReference>
<dbReference type="AlphaFoldDB" id="A0A3R9NRL8"/>
<dbReference type="PROSITE" id="PS50011">
    <property type="entry name" value="PROTEIN_KINASE_DOM"/>
    <property type="match status" value="1"/>
</dbReference>
<proteinExistence type="predicted"/>
<dbReference type="InterPro" id="IPR000719">
    <property type="entry name" value="Prot_kinase_dom"/>
</dbReference>
<dbReference type="InterPro" id="IPR008271">
    <property type="entry name" value="Ser/Thr_kinase_AS"/>
</dbReference>